<gene>
    <name evidence="1" type="ORF">TFUB20_00209</name>
</gene>
<name>A0A1D3UCZ4_TANFO</name>
<dbReference type="EMBL" id="FMMM01000014">
    <property type="protein sequence ID" value="SCQ18027.1"/>
    <property type="molecule type" value="Genomic_DNA"/>
</dbReference>
<proteinExistence type="predicted"/>
<sequence>MSHVLYMHIGMLVSESSEGRGRDHVERQVVREPELAVIASAGADRLHMVMAGIHPGILLRRHLLFRNQLEMCVALVFCIGIQIHLITYSERIDINSRMFHRRTLYMIERVGKEGQHGMIEDYRIEAFQVGTLFKFDRNGIKHMHRIFAAANIIVARLANVKVCPTNVLRIFRERRCTAHISEFYDWAVVLQPAPRTVS</sequence>
<dbReference type="Proteomes" id="UP000182057">
    <property type="component" value="Unassembled WGS sequence"/>
</dbReference>
<organism evidence="1 2">
    <name type="scientific">Tannerella forsythia</name>
    <name type="common">Bacteroides forsythus</name>
    <dbReference type="NCBI Taxonomy" id="28112"/>
    <lineage>
        <taxon>Bacteria</taxon>
        <taxon>Pseudomonadati</taxon>
        <taxon>Bacteroidota</taxon>
        <taxon>Bacteroidia</taxon>
        <taxon>Bacteroidales</taxon>
        <taxon>Tannerellaceae</taxon>
        <taxon>Tannerella</taxon>
    </lineage>
</organism>
<evidence type="ECO:0000313" key="2">
    <source>
        <dbReference type="Proteomes" id="UP000182057"/>
    </source>
</evidence>
<protein>
    <submittedName>
        <fullName evidence="1">Uncharacterized protein</fullName>
    </submittedName>
</protein>
<evidence type="ECO:0000313" key="1">
    <source>
        <dbReference type="EMBL" id="SCQ18027.1"/>
    </source>
</evidence>
<accession>A0A1D3UCZ4</accession>
<dbReference type="AlphaFoldDB" id="A0A1D3UCZ4"/>
<reference evidence="1 2" key="1">
    <citation type="submission" date="2016-09" db="EMBL/GenBank/DDBJ databases">
        <authorList>
            <person name="Capua I."/>
            <person name="De Benedictis P."/>
            <person name="Joannis T."/>
            <person name="Lombin L.H."/>
            <person name="Cattoli G."/>
        </authorList>
    </citation>
    <scope>NUCLEOTIDE SEQUENCE [LARGE SCALE GENOMIC DNA]</scope>
    <source>
        <strain evidence="1 2">UB20</strain>
    </source>
</reference>